<gene>
    <name evidence="2" type="ORF">R1sor_022069</name>
</gene>
<dbReference type="Proteomes" id="UP001633002">
    <property type="component" value="Unassembled WGS sequence"/>
</dbReference>
<accession>A0ABD3GIU2</accession>
<comment type="caution">
    <text evidence="2">The sequence shown here is derived from an EMBL/GenBank/DDBJ whole genome shotgun (WGS) entry which is preliminary data.</text>
</comment>
<dbReference type="EMBL" id="JBJQOH010000007">
    <property type="protein sequence ID" value="KAL3679113.1"/>
    <property type="molecule type" value="Genomic_DNA"/>
</dbReference>
<evidence type="ECO:0000256" key="1">
    <source>
        <dbReference type="SAM" id="MobiDB-lite"/>
    </source>
</evidence>
<name>A0ABD3GIU2_9MARC</name>
<evidence type="ECO:0000313" key="3">
    <source>
        <dbReference type="Proteomes" id="UP001633002"/>
    </source>
</evidence>
<proteinExistence type="predicted"/>
<keyword evidence="3" id="KW-1185">Reference proteome</keyword>
<dbReference type="AlphaFoldDB" id="A0ABD3GIU2"/>
<reference evidence="2 3" key="1">
    <citation type="submission" date="2024-09" db="EMBL/GenBank/DDBJ databases">
        <title>Chromosome-scale assembly of Riccia sorocarpa.</title>
        <authorList>
            <person name="Paukszto L."/>
        </authorList>
    </citation>
    <scope>NUCLEOTIDE SEQUENCE [LARGE SCALE GENOMIC DNA]</scope>
    <source>
        <strain evidence="2">LP-2024</strain>
        <tissue evidence="2">Aerial parts of the thallus</tissue>
    </source>
</reference>
<feature type="region of interest" description="Disordered" evidence="1">
    <location>
        <begin position="234"/>
        <end position="261"/>
    </location>
</feature>
<protein>
    <submittedName>
        <fullName evidence="2">Uncharacterized protein</fullName>
    </submittedName>
</protein>
<sequence>MQSIIRGQVERLSSRAFGTPGVQWLYTANRIKPEGLSTVLSYSTVQCVLGMGKLEEMDPAREDVHGAVVEDDSALGDGPGSKRQENPKRILVAEQDTVWEWLITAKTRYQNQLPPADLIKARKFRLEGVSLQLGGNEEKPSMEQEHKPIKVTEFIGGQGRSLRILTQAVPEGMEEQAQLQWANGSKFFSATIGQIRRLLSHDPAAVKTRLKKWSFQRTDGGSRPYKMTTHNAGVTDVKRKTSRTPSIPFGAAPKQLKHGAL</sequence>
<organism evidence="2 3">
    <name type="scientific">Riccia sorocarpa</name>
    <dbReference type="NCBI Taxonomy" id="122646"/>
    <lineage>
        <taxon>Eukaryota</taxon>
        <taxon>Viridiplantae</taxon>
        <taxon>Streptophyta</taxon>
        <taxon>Embryophyta</taxon>
        <taxon>Marchantiophyta</taxon>
        <taxon>Marchantiopsida</taxon>
        <taxon>Marchantiidae</taxon>
        <taxon>Marchantiales</taxon>
        <taxon>Ricciaceae</taxon>
        <taxon>Riccia</taxon>
    </lineage>
</organism>
<evidence type="ECO:0000313" key="2">
    <source>
        <dbReference type="EMBL" id="KAL3679113.1"/>
    </source>
</evidence>